<accession>A0A1I6S2H1</accession>
<organism evidence="2 3">
    <name type="scientific">Lutibacter maritimus</name>
    <dbReference type="NCBI Taxonomy" id="593133"/>
    <lineage>
        <taxon>Bacteria</taxon>
        <taxon>Pseudomonadati</taxon>
        <taxon>Bacteroidota</taxon>
        <taxon>Flavobacteriia</taxon>
        <taxon>Flavobacteriales</taxon>
        <taxon>Flavobacteriaceae</taxon>
        <taxon>Lutibacter</taxon>
    </lineage>
</organism>
<evidence type="ECO:0000313" key="3">
    <source>
        <dbReference type="Proteomes" id="UP000199312"/>
    </source>
</evidence>
<dbReference type="GO" id="GO:0046872">
    <property type="term" value="F:metal ion binding"/>
    <property type="evidence" value="ECO:0007669"/>
    <property type="project" value="InterPro"/>
</dbReference>
<name>A0A1I6S2H1_9FLAO</name>
<dbReference type="Pfam" id="PF00403">
    <property type="entry name" value="HMA"/>
    <property type="match status" value="1"/>
</dbReference>
<dbReference type="AlphaFoldDB" id="A0A1I6S2H1"/>
<dbReference type="CDD" id="cd00371">
    <property type="entry name" value="HMA"/>
    <property type="match status" value="1"/>
</dbReference>
<dbReference type="Proteomes" id="UP000199312">
    <property type="component" value="Unassembled WGS sequence"/>
</dbReference>
<dbReference type="OrthoDB" id="5513217at2"/>
<dbReference type="STRING" id="593133.SAMN04488006_2743"/>
<gene>
    <name evidence="2" type="ORF">SAMN04488006_2743</name>
</gene>
<dbReference type="PROSITE" id="PS50846">
    <property type="entry name" value="HMA_2"/>
    <property type="match status" value="1"/>
</dbReference>
<protein>
    <submittedName>
        <fullName evidence="2">Copper chaperone CopZ</fullName>
    </submittedName>
</protein>
<dbReference type="InterPro" id="IPR036163">
    <property type="entry name" value="HMA_dom_sf"/>
</dbReference>
<dbReference type="InterPro" id="IPR006121">
    <property type="entry name" value="HMA_dom"/>
</dbReference>
<dbReference type="RefSeq" id="WP_090228568.1">
    <property type="nucleotide sequence ID" value="NZ_FOZP01000007.1"/>
</dbReference>
<dbReference type="EMBL" id="FOZP01000007">
    <property type="protein sequence ID" value="SFS70948.1"/>
    <property type="molecule type" value="Genomic_DNA"/>
</dbReference>
<sequence>MKKLLLIFGILFIGISIQAQEKNKNAKIAFDVNGVCEMCKERIEKAVLKTKGVKFCNWSIETHQLTVIMDERKIDELTIHKNIAAVGHDTQKVKATDEAYNNLHDCCKYDRVNPQFGH</sequence>
<evidence type="ECO:0000259" key="1">
    <source>
        <dbReference type="PROSITE" id="PS50846"/>
    </source>
</evidence>
<keyword evidence="3" id="KW-1185">Reference proteome</keyword>
<feature type="domain" description="HMA" evidence="1">
    <location>
        <begin position="23"/>
        <end position="91"/>
    </location>
</feature>
<evidence type="ECO:0000313" key="2">
    <source>
        <dbReference type="EMBL" id="SFS70948.1"/>
    </source>
</evidence>
<dbReference type="Gene3D" id="3.30.70.100">
    <property type="match status" value="1"/>
</dbReference>
<proteinExistence type="predicted"/>
<dbReference type="SUPFAM" id="SSF55008">
    <property type="entry name" value="HMA, heavy metal-associated domain"/>
    <property type="match status" value="1"/>
</dbReference>
<reference evidence="3" key="1">
    <citation type="submission" date="2016-10" db="EMBL/GenBank/DDBJ databases">
        <authorList>
            <person name="Varghese N."/>
            <person name="Submissions S."/>
        </authorList>
    </citation>
    <scope>NUCLEOTIDE SEQUENCE [LARGE SCALE GENOMIC DNA]</scope>
    <source>
        <strain evidence="3">DSM 24450</strain>
    </source>
</reference>